<dbReference type="AlphaFoldDB" id="A0A1B6PAG9"/>
<dbReference type="PANTHER" id="PTHR36810:SF1">
    <property type="entry name" value="OS05G0232200 PROTEIN"/>
    <property type="match status" value="1"/>
</dbReference>
<protein>
    <submittedName>
        <fullName evidence="2">Uncharacterized protein</fullName>
    </submittedName>
</protein>
<keyword evidence="3" id="KW-1185">Reference proteome</keyword>
<reference evidence="2 3" key="1">
    <citation type="journal article" date="2009" name="Nature">
        <title>The Sorghum bicolor genome and the diversification of grasses.</title>
        <authorList>
            <person name="Paterson A.H."/>
            <person name="Bowers J.E."/>
            <person name="Bruggmann R."/>
            <person name="Dubchak I."/>
            <person name="Grimwood J."/>
            <person name="Gundlach H."/>
            <person name="Haberer G."/>
            <person name="Hellsten U."/>
            <person name="Mitros T."/>
            <person name="Poliakov A."/>
            <person name="Schmutz J."/>
            <person name="Spannagl M."/>
            <person name="Tang H."/>
            <person name="Wang X."/>
            <person name="Wicker T."/>
            <person name="Bharti A.K."/>
            <person name="Chapman J."/>
            <person name="Feltus F.A."/>
            <person name="Gowik U."/>
            <person name="Grigoriev I.V."/>
            <person name="Lyons E."/>
            <person name="Maher C.A."/>
            <person name="Martis M."/>
            <person name="Narechania A."/>
            <person name="Otillar R.P."/>
            <person name="Penning B.W."/>
            <person name="Salamov A.A."/>
            <person name="Wang Y."/>
            <person name="Zhang L."/>
            <person name="Carpita N.C."/>
            <person name="Freeling M."/>
            <person name="Gingle A.R."/>
            <person name="Hash C.T."/>
            <person name="Keller B."/>
            <person name="Klein P."/>
            <person name="Kresovich S."/>
            <person name="McCann M.C."/>
            <person name="Ming R."/>
            <person name="Peterson D.G."/>
            <person name="Mehboob-ur-Rahman"/>
            <person name="Ware D."/>
            <person name="Westhoff P."/>
            <person name="Mayer K.F."/>
            <person name="Messing J."/>
            <person name="Rokhsar D.S."/>
        </authorList>
    </citation>
    <scope>NUCLEOTIDE SEQUENCE [LARGE SCALE GENOMIC DNA]</scope>
    <source>
        <strain evidence="3">cv. BTx623</strain>
    </source>
</reference>
<dbReference type="EMBL" id="CM000768">
    <property type="protein sequence ID" value="KXG22682.1"/>
    <property type="molecule type" value="Genomic_DNA"/>
</dbReference>
<dbReference type="InParanoid" id="A0A1B6PAG9"/>
<name>A0A1B6PAG9_SORBI</name>
<organism evidence="2 3">
    <name type="scientific">Sorghum bicolor</name>
    <name type="common">Sorghum</name>
    <name type="synonym">Sorghum vulgare</name>
    <dbReference type="NCBI Taxonomy" id="4558"/>
    <lineage>
        <taxon>Eukaryota</taxon>
        <taxon>Viridiplantae</taxon>
        <taxon>Streptophyta</taxon>
        <taxon>Embryophyta</taxon>
        <taxon>Tracheophyta</taxon>
        <taxon>Spermatophyta</taxon>
        <taxon>Magnoliopsida</taxon>
        <taxon>Liliopsida</taxon>
        <taxon>Poales</taxon>
        <taxon>Poaceae</taxon>
        <taxon>PACMAD clade</taxon>
        <taxon>Panicoideae</taxon>
        <taxon>Andropogonodae</taxon>
        <taxon>Andropogoneae</taxon>
        <taxon>Sorghinae</taxon>
        <taxon>Sorghum</taxon>
    </lineage>
</organism>
<dbReference type="OMA" id="DDHKASN"/>
<feature type="compositionally biased region" description="Basic and acidic residues" evidence="1">
    <location>
        <begin position="557"/>
        <end position="574"/>
    </location>
</feature>
<gene>
    <name evidence="2" type="ORF">SORBI_3009G256100</name>
</gene>
<feature type="compositionally biased region" description="Basic and acidic residues" evidence="1">
    <location>
        <begin position="418"/>
        <end position="427"/>
    </location>
</feature>
<feature type="compositionally biased region" description="Polar residues" evidence="1">
    <location>
        <begin position="392"/>
        <end position="410"/>
    </location>
</feature>
<feature type="compositionally biased region" description="Low complexity" evidence="1">
    <location>
        <begin position="205"/>
        <end position="224"/>
    </location>
</feature>
<reference evidence="3" key="2">
    <citation type="journal article" date="2018" name="Plant J.">
        <title>The Sorghum bicolor reference genome: improved assembly, gene annotations, a transcriptome atlas, and signatures of genome organization.</title>
        <authorList>
            <person name="McCormick R.F."/>
            <person name="Truong S.K."/>
            <person name="Sreedasyam A."/>
            <person name="Jenkins J."/>
            <person name="Shu S."/>
            <person name="Sims D."/>
            <person name="Kennedy M."/>
            <person name="Amirebrahimi M."/>
            <person name="Weers B.D."/>
            <person name="McKinley B."/>
            <person name="Mattison A."/>
            <person name="Morishige D.T."/>
            <person name="Grimwood J."/>
            <person name="Schmutz J."/>
            <person name="Mullet J.E."/>
        </authorList>
    </citation>
    <scope>NUCLEOTIDE SEQUENCE [LARGE SCALE GENOMIC DNA]</scope>
    <source>
        <strain evidence="3">cv. BTx623</strain>
    </source>
</reference>
<feature type="compositionally biased region" description="Polar residues" evidence="1">
    <location>
        <begin position="522"/>
        <end position="534"/>
    </location>
</feature>
<sequence>MPGSIHISATQPPVIIPLFLQVTMGKREYSGNIEQDDISFPVTSLRESMVIMMYNADKELISKSELKTKVIVESGTMDAVFTLDSGGKIILQVQFLLNDDDRKRIQEMRNSAMKRKQQELLGDANELNFPDSPLSKRLIEKISNIQSKGAERSKLRKSLSLDDLQERAVLSGINVDPRMKKASRDLLLQRGFRDTLSLEDTSGYKKGSSIPESKSSSSVKKMISTFEGTTPQGIISETDVSPTPTDSGSTQAGKTVIPFDDHKASNYRSGKTVSSQHIKMSEPVQTGMPKTTESRRSCRSETGVSPTPTDDSGSTQAGRTVISFDDHKGSNYRSGKTVSSQHLKTSEPVQTGMPKTTESRSCSSETGVSPTPTDSGSTQAAVIPFDDHKASNYMSGETVSSQHIKTSEPVQTGMPKTTESRRSRRSETGLSPTPTDDSGSTQAGKTVIPFDDHKASNHRSGKTVSSQHMKMTAPIQTGMSKTTESKRSRSFETGVSPTPTDSGSAQEGNTVIPFHDDHKASNYRSGKTVSSQHIKMSAPVQTGMPKTTESRRSRRSSSRDGASKQNLRENELTRTKRRPRAKHQLSIGPSYSAEQMHSRGYVERPLNYLVATSSTWIHPHICVTSASKQLKDLLELENLNSLAHIQHTGKNQHVQEDIQENKSDESIASAQTRSGGFPMINGWLINQGVRAAIVVIACGAMFFNNR</sequence>
<dbReference type="Proteomes" id="UP000000768">
    <property type="component" value="Chromosome 9"/>
</dbReference>
<feature type="compositionally biased region" description="Polar residues" evidence="1">
    <location>
        <begin position="491"/>
        <end position="509"/>
    </location>
</feature>
<feature type="compositionally biased region" description="Polar residues" evidence="1">
    <location>
        <begin position="226"/>
        <end position="253"/>
    </location>
</feature>
<dbReference type="Gramene" id="KXG22682">
    <property type="protein sequence ID" value="KXG22682"/>
    <property type="gene ID" value="SORBI_3009G256100"/>
</dbReference>
<proteinExistence type="predicted"/>
<feature type="compositionally biased region" description="Polar residues" evidence="1">
    <location>
        <begin position="300"/>
        <end position="318"/>
    </location>
</feature>
<feature type="compositionally biased region" description="Polar residues" evidence="1">
    <location>
        <begin position="429"/>
        <end position="444"/>
    </location>
</feature>
<evidence type="ECO:0000313" key="2">
    <source>
        <dbReference type="EMBL" id="KXG22682.1"/>
    </source>
</evidence>
<feature type="region of interest" description="Disordered" evidence="1">
    <location>
        <begin position="199"/>
        <end position="595"/>
    </location>
</feature>
<evidence type="ECO:0000256" key="1">
    <source>
        <dbReference type="SAM" id="MobiDB-lite"/>
    </source>
</evidence>
<dbReference type="OrthoDB" id="657766at2759"/>
<evidence type="ECO:0000313" key="3">
    <source>
        <dbReference type="Proteomes" id="UP000000768"/>
    </source>
</evidence>
<dbReference type="PANTHER" id="PTHR36810">
    <property type="entry name" value="BNACNNG47150D PROTEIN"/>
    <property type="match status" value="1"/>
</dbReference>
<accession>A0A1B6PAG9</accession>
<feature type="compositionally biased region" description="Polar residues" evidence="1">
    <location>
        <begin position="331"/>
        <end position="380"/>
    </location>
</feature>
<feature type="compositionally biased region" description="Polar residues" evidence="1">
    <location>
        <begin position="462"/>
        <end position="482"/>
    </location>
</feature>
<feature type="compositionally biased region" description="Polar residues" evidence="1">
    <location>
        <begin position="266"/>
        <end position="278"/>
    </location>
</feature>